<dbReference type="InterPro" id="IPR043128">
    <property type="entry name" value="Rev_trsase/Diguanyl_cyclase"/>
</dbReference>
<dbReference type="Gene3D" id="3.30.70.270">
    <property type="match status" value="1"/>
</dbReference>
<dbReference type="GO" id="GO:0006281">
    <property type="term" value="P:DNA repair"/>
    <property type="evidence" value="ECO:0007669"/>
    <property type="project" value="UniProtKB-KW"/>
</dbReference>
<evidence type="ECO:0000256" key="2">
    <source>
        <dbReference type="ARBA" id="ARBA00022679"/>
    </source>
</evidence>
<keyword evidence="2" id="KW-0808">Transferase</keyword>
<dbReference type="GO" id="GO:0005634">
    <property type="term" value="C:nucleus"/>
    <property type="evidence" value="ECO:0007669"/>
    <property type="project" value="UniProtKB-SubCell"/>
</dbReference>
<dbReference type="AlphaFoldDB" id="A0A7S0NNE6"/>
<feature type="compositionally biased region" description="Low complexity" evidence="7">
    <location>
        <begin position="469"/>
        <end position="478"/>
    </location>
</feature>
<dbReference type="InterPro" id="IPR043502">
    <property type="entry name" value="DNA/RNA_pol_sf"/>
</dbReference>
<keyword evidence="6" id="KW-0539">Nucleus</keyword>
<dbReference type="Pfam" id="PF00817">
    <property type="entry name" value="IMS"/>
    <property type="match status" value="1"/>
</dbReference>
<dbReference type="GO" id="GO:0042276">
    <property type="term" value="P:error-prone translesion synthesis"/>
    <property type="evidence" value="ECO:0007669"/>
    <property type="project" value="TreeGrafter"/>
</dbReference>
<keyword evidence="3" id="KW-0479">Metal-binding</keyword>
<evidence type="ECO:0000256" key="1">
    <source>
        <dbReference type="ARBA" id="ARBA00004123"/>
    </source>
</evidence>
<name>A0A7S0NNE6_MICPS</name>
<dbReference type="PANTHER" id="PTHR45873">
    <property type="entry name" value="DNA POLYMERASE ETA"/>
    <property type="match status" value="1"/>
</dbReference>
<dbReference type="GO" id="GO:0005657">
    <property type="term" value="C:replication fork"/>
    <property type="evidence" value="ECO:0007669"/>
    <property type="project" value="TreeGrafter"/>
</dbReference>
<dbReference type="GO" id="GO:0046872">
    <property type="term" value="F:metal ion binding"/>
    <property type="evidence" value="ECO:0007669"/>
    <property type="project" value="UniProtKB-KW"/>
</dbReference>
<reference evidence="9" key="1">
    <citation type="submission" date="2021-01" db="EMBL/GenBank/DDBJ databases">
        <authorList>
            <person name="Corre E."/>
            <person name="Pelletier E."/>
            <person name="Niang G."/>
            <person name="Scheremetjew M."/>
            <person name="Finn R."/>
            <person name="Kale V."/>
            <person name="Holt S."/>
            <person name="Cochrane G."/>
            <person name="Meng A."/>
            <person name="Brown T."/>
            <person name="Cohen L."/>
        </authorList>
    </citation>
    <scope>NUCLEOTIDE SEQUENCE</scope>
    <source>
        <strain evidence="9">CCMP1723</strain>
    </source>
</reference>
<evidence type="ECO:0000256" key="3">
    <source>
        <dbReference type="ARBA" id="ARBA00022723"/>
    </source>
</evidence>
<feature type="compositionally biased region" description="Basic and acidic residues" evidence="7">
    <location>
        <begin position="369"/>
        <end position="384"/>
    </location>
</feature>
<accession>A0A7S0NNE6</accession>
<feature type="region of interest" description="Disordered" evidence="7">
    <location>
        <begin position="469"/>
        <end position="617"/>
    </location>
</feature>
<dbReference type="EMBL" id="HBEQ01013471">
    <property type="protein sequence ID" value="CAD8524543.1"/>
    <property type="molecule type" value="Transcribed_RNA"/>
</dbReference>
<dbReference type="GO" id="GO:0035861">
    <property type="term" value="C:site of double-strand break"/>
    <property type="evidence" value="ECO:0007669"/>
    <property type="project" value="TreeGrafter"/>
</dbReference>
<evidence type="ECO:0000256" key="5">
    <source>
        <dbReference type="ARBA" id="ARBA00023204"/>
    </source>
</evidence>
<feature type="region of interest" description="Disordered" evidence="7">
    <location>
        <begin position="367"/>
        <end position="410"/>
    </location>
</feature>
<evidence type="ECO:0000256" key="6">
    <source>
        <dbReference type="ARBA" id="ARBA00023242"/>
    </source>
</evidence>
<keyword evidence="5" id="KW-0234">DNA repair</keyword>
<gene>
    <name evidence="9" type="ORF">MCOM1403_LOCUS10839</name>
</gene>
<sequence>MTEDNRPPPGRRRVILHVDADAFFCQVERRRNPALAGCPALAVQQHQDVIAADAGAKKAGVTKRMLPADARALLRRVGGTLVHVHTTVGQRVSYRPYLAASHELHGLLASAELAREVSDDGFNGVAVEKASIDEAYVQLPTGSDLRVDGARCADVIRDVVKARLGMVVSVGVAHNKLLAKLAAAAAKPDGRRVIVSREDIAHLLASAPAHKLPGCGGALAAKIRAALGPDATVADLARLPESAIISNLGANPKMARDIRARSAGECDECVVRGRNLTPKSVGVHTSLALTPRPMYGLPMYGVSASGGRPGMFEPLGCRETGRLDSLLRAMASDLAGRVIDLAHAEKRWPRTMTVSLILVLGRSESGDGEEVRCSKRGPFPDRHPRVSRNGRNGPSSPDADGETETETGKAAHATAEALARGLIANRGDALVAKVSITAGEFRASAGSGGGGGLASFLSAAGEGIAREPAPVNHANADDANVDEDAENVDGDEDEDGEWYPSPPFYFNPTAETTSGGGIDRIEPPADDGVGDGGIGSGAATATEPIQYVGPGADIASPLSPSPSVPPEQLDGSEPIDATNLLRSLAEGTVSGEDARRALRRRHERTGRAVPTSSASTP</sequence>
<comment type="subcellular location">
    <subcellularLocation>
        <location evidence="1">Nucleus</location>
    </subcellularLocation>
</comment>
<dbReference type="InterPro" id="IPR052230">
    <property type="entry name" value="DNA_polymerase_eta"/>
</dbReference>
<proteinExistence type="predicted"/>
<dbReference type="PANTHER" id="PTHR45873:SF1">
    <property type="entry name" value="DNA POLYMERASE ETA"/>
    <property type="match status" value="1"/>
</dbReference>
<protein>
    <recommendedName>
        <fullName evidence="8">UmuC domain-containing protein</fullName>
    </recommendedName>
</protein>
<dbReference type="GO" id="GO:0009314">
    <property type="term" value="P:response to radiation"/>
    <property type="evidence" value="ECO:0007669"/>
    <property type="project" value="TreeGrafter"/>
</dbReference>
<dbReference type="SUPFAM" id="SSF56672">
    <property type="entry name" value="DNA/RNA polymerases"/>
    <property type="match status" value="1"/>
</dbReference>
<dbReference type="Gene3D" id="3.40.1170.60">
    <property type="match status" value="1"/>
</dbReference>
<evidence type="ECO:0000256" key="7">
    <source>
        <dbReference type="SAM" id="MobiDB-lite"/>
    </source>
</evidence>
<dbReference type="PROSITE" id="PS50173">
    <property type="entry name" value="UMUC"/>
    <property type="match status" value="1"/>
</dbReference>
<dbReference type="GO" id="GO:0003887">
    <property type="term" value="F:DNA-directed DNA polymerase activity"/>
    <property type="evidence" value="ECO:0007669"/>
    <property type="project" value="TreeGrafter"/>
</dbReference>
<evidence type="ECO:0000313" key="9">
    <source>
        <dbReference type="EMBL" id="CAD8524543.1"/>
    </source>
</evidence>
<evidence type="ECO:0000256" key="4">
    <source>
        <dbReference type="ARBA" id="ARBA00022763"/>
    </source>
</evidence>
<feature type="domain" description="UmuC" evidence="8">
    <location>
        <begin position="15"/>
        <end position="216"/>
    </location>
</feature>
<organism evidence="9">
    <name type="scientific">Micromonas pusilla</name>
    <name type="common">Picoplanktonic green alga</name>
    <name type="synonym">Chromulina pusilla</name>
    <dbReference type="NCBI Taxonomy" id="38833"/>
    <lineage>
        <taxon>Eukaryota</taxon>
        <taxon>Viridiplantae</taxon>
        <taxon>Chlorophyta</taxon>
        <taxon>Mamiellophyceae</taxon>
        <taxon>Mamiellales</taxon>
        <taxon>Mamiellaceae</taxon>
        <taxon>Micromonas</taxon>
    </lineage>
</organism>
<keyword evidence="4" id="KW-0227">DNA damage</keyword>
<dbReference type="InterPro" id="IPR001126">
    <property type="entry name" value="UmuC"/>
</dbReference>
<feature type="compositionally biased region" description="Acidic residues" evidence="7">
    <location>
        <begin position="479"/>
        <end position="497"/>
    </location>
</feature>
<evidence type="ECO:0000259" key="8">
    <source>
        <dbReference type="PROSITE" id="PS50173"/>
    </source>
</evidence>